<comment type="subcellular location">
    <subcellularLocation>
        <location evidence="1">Cell membrane</location>
        <topology evidence="1">Multi-pass membrane protein</topology>
    </subcellularLocation>
</comment>
<evidence type="ECO:0000256" key="5">
    <source>
        <dbReference type="ARBA" id="ARBA00023136"/>
    </source>
</evidence>
<dbReference type="Proteomes" id="UP000317010">
    <property type="component" value="Unassembled WGS sequence"/>
</dbReference>
<evidence type="ECO:0000313" key="8">
    <source>
        <dbReference type="Proteomes" id="UP000317010"/>
    </source>
</evidence>
<feature type="transmembrane region" description="Helical" evidence="6">
    <location>
        <begin position="220"/>
        <end position="241"/>
    </location>
</feature>
<dbReference type="PANTHER" id="PTHR30250">
    <property type="entry name" value="PST FAMILY PREDICTED COLANIC ACID TRANSPORTER"/>
    <property type="match status" value="1"/>
</dbReference>
<keyword evidence="2" id="KW-1003">Cell membrane</keyword>
<evidence type="ECO:0000313" key="7">
    <source>
        <dbReference type="EMBL" id="TWI93812.1"/>
    </source>
</evidence>
<feature type="transmembrane region" description="Helical" evidence="6">
    <location>
        <begin position="41"/>
        <end position="59"/>
    </location>
</feature>
<evidence type="ECO:0000256" key="4">
    <source>
        <dbReference type="ARBA" id="ARBA00022989"/>
    </source>
</evidence>
<keyword evidence="8" id="KW-1185">Reference proteome</keyword>
<dbReference type="EMBL" id="VLLI01000025">
    <property type="protein sequence ID" value="TWI93812.1"/>
    <property type="molecule type" value="Genomic_DNA"/>
</dbReference>
<feature type="transmembrane region" description="Helical" evidence="6">
    <location>
        <begin position="302"/>
        <end position="327"/>
    </location>
</feature>
<organism evidence="7 8">
    <name type="scientific">Mucilaginibacter frigoritolerans</name>
    <dbReference type="NCBI Taxonomy" id="652788"/>
    <lineage>
        <taxon>Bacteria</taxon>
        <taxon>Pseudomonadati</taxon>
        <taxon>Bacteroidota</taxon>
        <taxon>Sphingobacteriia</taxon>
        <taxon>Sphingobacteriales</taxon>
        <taxon>Sphingobacteriaceae</taxon>
        <taxon>Mucilaginibacter</taxon>
    </lineage>
</organism>
<feature type="transmembrane region" description="Helical" evidence="6">
    <location>
        <begin position="147"/>
        <end position="167"/>
    </location>
</feature>
<keyword evidence="4 6" id="KW-1133">Transmembrane helix</keyword>
<dbReference type="InterPro" id="IPR050833">
    <property type="entry name" value="Poly_Biosynth_Transport"/>
</dbReference>
<dbReference type="RefSeq" id="WP_144916879.1">
    <property type="nucleotide sequence ID" value="NZ_VLLI01000025.1"/>
</dbReference>
<dbReference type="PANTHER" id="PTHR30250:SF26">
    <property type="entry name" value="PSMA PROTEIN"/>
    <property type="match status" value="1"/>
</dbReference>
<feature type="transmembrane region" description="Helical" evidence="6">
    <location>
        <begin position="179"/>
        <end position="199"/>
    </location>
</feature>
<gene>
    <name evidence="7" type="ORF">JN11_04933</name>
</gene>
<feature type="transmembrane region" description="Helical" evidence="6">
    <location>
        <begin position="370"/>
        <end position="388"/>
    </location>
</feature>
<feature type="transmembrane region" description="Helical" evidence="6">
    <location>
        <begin position="91"/>
        <end position="112"/>
    </location>
</feature>
<feature type="transmembrane region" description="Helical" evidence="6">
    <location>
        <begin position="261"/>
        <end position="281"/>
    </location>
</feature>
<reference evidence="7 8" key="1">
    <citation type="submission" date="2019-07" db="EMBL/GenBank/DDBJ databases">
        <title>Genomic Encyclopedia of Archaeal and Bacterial Type Strains, Phase II (KMG-II): from individual species to whole genera.</title>
        <authorList>
            <person name="Goeker M."/>
        </authorList>
    </citation>
    <scope>NUCLEOTIDE SEQUENCE [LARGE SCALE GENOMIC DNA]</scope>
    <source>
        <strain evidence="7 8">ATCC BAA-1854</strain>
    </source>
</reference>
<accession>A0A562TK06</accession>
<dbReference type="OrthoDB" id="512217at2"/>
<evidence type="ECO:0000256" key="1">
    <source>
        <dbReference type="ARBA" id="ARBA00004651"/>
    </source>
</evidence>
<dbReference type="AlphaFoldDB" id="A0A562TK06"/>
<comment type="caution">
    <text evidence="7">The sequence shown here is derived from an EMBL/GenBank/DDBJ whole genome shotgun (WGS) entry which is preliminary data.</text>
</comment>
<name>A0A562TK06_9SPHI</name>
<evidence type="ECO:0000256" key="6">
    <source>
        <dbReference type="SAM" id="Phobius"/>
    </source>
</evidence>
<keyword evidence="3 6" id="KW-0812">Transmembrane</keyword>
<proteinExistence type="predicted"/>
<dbReference type="GO" id="GO:0005886">
    <property type="term" value="C:plasma membrane"/>
    <property type="evidence" value="ECO:0007669"/>
    <property type="project" value="UniProtKB-SubCell"/>
</dbReference>
<feature type="transmembrane region" description="Helical" evidence="6">
    <location>
        <begin position="118"/>
        <end position="140"/>
    </location>
</feature>
<feature type="transmembrane region" description="Helical" evidence="6">
    <location>
        <begin position="7"/>
        <end position="29"/>
    </location>
</feature>
<keyword evidence="5 6" id="KW-0472">Membrane</keyword>
<evidence type="ECO:0000256" key="3">
    <source>
        <dbReference type="ARBA" id="ARBA00022692"/>
    </source>
</evidence>
<protein>
    <submittedName>
        <fullName evidence="7">O-antigen/teichoic acid export membrane protein</fullName>
    </submittedName>
</protein>
<feature type="transmembrane region" description="Helical" evidence="6">
    <location>
        <begin position="394"/>
        <end position="414"/>
    </location>
</feature>
<sequence>MKVDYKVIRSIFGSTIFKLSGAALSFITVPLLLKTLGTSDYAVWVTVTALLAWLNLFDFGSGYSLKNKVTESYANNDKANLEVLISGTLQFYILMTLILFVTFIISTLFVNVFKTHLLLAYIIYIPIILSFPFTLGHFIIQGLKKFNLFNSILFVQNFFWLLILIANKYKLIEFDIYKLALYYSCLYVIANLTIIICSLKTIKFRWAQIFNFQNFKSSKTSLIVGTRFFILQVSSLFIYSIGNILTYNNLTLNNVAQFDTVNKIFLMGMTVFNVVISVFWTEISHAKALKDKKKLIKLYNQLLLIAFVFSIGACIITFFVPFLIRIWTNKAILISNAKFVYPFAFLIIVQSFAYCGAVFLNAFEKLKGQIVLSIIAAVLMIPLSKLLFSLSVGIGSVPLSSAILTLPTLIYVLFKSKSCINEV</sequence>
<feature type="transmembrane region" description="Helical" evidence="6">
    <location>
        <begin position="339"/>
        <end position="363"/>
    </location>
</feature>
<evidence type="ECO:0000256" key="2">
    <source>
        <dbReference type="ARBA" id="ARBA00022475"/>
    </source>
</evidence>